<dbReference type="Pfam" id="PF20431">
    <property type="entry name" value="E_motif"/>
    <property type="match status" value="1"/>
</dbReference>
<dbReference type="InterPro" id="IPR011990">
    <property type="entry name" value="TPR-like_helical_dom_sf"/>
</dbReference>
<dbReference type="Pfam" id="PF01535">
    <property type="entry name" value="PPR"/>
    <property type="match status" value="1"/>
</dbReference>
<dbReference type="GeneID" id="113846967"/>
<dbReference type="GO" id="GO:0009451">
    <property type="term" value="P:RNA modification"/>
    <property type="evidence" value="ECO:0007669"/>
    <property type="project" value="InterPro"/>
</dbReference>
<keyword evidence="3" id="KW-1185">Reference proteome</keyword>
<dbReference type="KEGG" id="aprc:113846967"/>
<dbReference type="Proteomes" id="UP000694853">
    <property type="component" value="Unplaced"/>
</dbReference>
<organism evidence="3 4">
    <name type="scientific">Abrus precatorius</name>
    <name type="common">Indian licorice</name>
    <name type="synonym">Glycine abrus</name>
    <dbReference type="NCBI Taxonomy" id="3816"/>
    <lineage>
        <taxon>Eukaryota</taxon>
        <taxon>Viridiplantae</taxon>
        <taxon>Streptophyta</taxon>
        <taxon>Embryophyta</taxon>
        <taxon>Tracheophyta</taxon>
        <taxon>Spermatophyta</taxon>
        <taxon>Magnoliopsida</taxon>
        <taxon>eudicotyledons</taxon>
        <taxon>Gunneridae</taxon>
        <taxon>Pentapetalae</taxon>
        <taxon>rosids</taxon>
        <taxon>fabids</taxon>
        <taxon>Fabales</taxon>
        <taxon>Fabaceae</taxon>
        <taxon>Papilionoideae</taxon>
        <taxon>50 kb inversion clade</taxon>
        <taxon>NPAAA clade</taxon>
        <taxon>indigoferoid/millettioid clade</taxon>
        <taxon>Abreae</taxon>
        <taxon>Abrus</taxon>
    </lineage>
</organism>
<accession>A0A8B8JJY6</accession>
<gene>
    <name evidence="4" type="primary">LOC113846967</name>
</gene>
<dbReference type="PANTHER" id="PTHR47926">
    <property type="entry name" value="PENTATRICOPEPTIDE REPEAT-CONTAINING PROTEIN"/>
    <property type="match status" value="1"/>
</dbReference>
<name>A0A8B8JJY6_ABRPR</name>
<sequence>MLQECIFWKKYKRGKRIHAHMIVVGYVPNEYLKTKLLILYAKLGCLETVHFLFNSLMEKGLISWNAIIAGYVQNGLEEVGLDFYYGMRQAGLRPDPYTFASVFRACATLAALEPGKQAHGLMIKCQIRDNVVVSSALIDMYFKCSCICDGQLLFDKCLSRNTITWTTLISGYGQHGRVMEVLESFYRMVSEGFRPNYVTFLAVLVACSHGGLIDEGHKYFQLMIREYEIMPQAKHYAAMVDLLGRAGKLEEAYEFVLNSPYKENSLIWSALLGVCKIHGDLDLLKIASKKYFECESININAEKYVVLANAYASSGLWVNGEEIRATLTESGMAKKPGYSRIEVQNEVDAVYPGIREITSNDEHSLSSENMGYKRSAA</sequence>
<dbReference type="PROSITE" id="PS51375">
    <property type="entry name" value="PPR"/>
    <property type="match status" value="2"/>
</dbReference>
<dbReference type="RefSeq" id="XP_027331569.1">
    <property type="nucleotide sequence ID" value="XM_027475768.1"/>
</dbReference>
<keyword evidence="1" id="KW-0677">Repeat</keyword>
<evidence type="ECO:0000256" key="1">
    <source>
        <dbReference type="ARBA" id="ARBA00022737"/>
    </source>
</evidence>
<protein>
    <submittedName>
        <fullName evidence="4">Pentatricopeptide repeat-containing protein At4g16470</fullName>
    </submittedName>
</protein>
<dbReference type="AlphaFoldDB" id="A0A8B8JJY6"/>
<reference evidence="3" key="1">
    <citation type="journal article" date="2019" name="Toxins">
        <title>Detection of Abrin-Like and Prepropulchellin-Like Toxin Genes and Transcripts Using Whole Genome Sequencing and Full-Length Transcript Sequencing of Abrus precatorius.</title>
        <authorList>
            <person name="Hovde B.T."/>
            <person name="Daligault H.E."/>
            <person name="Hanschen E.R."/>
            <person name="Kunde Y.A."/>
            <person name="Johnson M.B."/>
            <person name="Starkenburg S.R."/>
            <person name="Johnson S.L."/>
        </authorList>
    </citation>
    <scope>NUCLEOTIDE SEQUENCE [LARGE SCALE GENOMIC DNA]</scope>
</reference>
<dbReference type="InterPro" id="IPR046848">
    <property type="entry name" value="E_motif"/>
</dbReference>
<dbReference type="FunFam" id="1.25.40.10:FF:000090">
    <property type="entry name" value="Pentatricopeptide repeat-containing protein, chloroplastic"/>
    <property type="match status" value="1"/>
</dbReference>
<feature type="repeat" description="PPR" evidence="2">
    <location>
        <begin position="161"/>
        <end position="195"/>
    </location>
</feature>
<evidence type="ECO:0000256" key="2">
    <source>
        <dbReference type="PROSITE-ProRule" id="PRU00708"/>
    </source>
</evidence>
<evidence type="ECO:0000313" key="3">
    <source>
        <dbReference type="Proteomes" id="UP000694853"/>
    </source>
</evidence>
<evidence type="ECO:0000313" key="4">
    <source>
        <dbReference type="RefSeq" id="XP_027331569.1"/>
    </source>
</evidence>
<dbReference type="InterPro" id="IPR002885">
    <property type="entry name" value="PPR_rpt"/>
</dbReference>
<feature type="repeat" description="PPR" evidence="2">
    <location>
        <begin position="60"/>
        <end position="94"/>
    </location>
</feature>
<dbReference type="InterPro" id="IPR046960">
    <property type="entry name" value="PPR_At4g14850-like_plant"/>
</dbReference>
<proteinExistence type="predicted"/>
<dbReference type="NCBIfam" id="TIGR00756">
    <property type="entry name" value="PPR"/>
    <property type="match status" value="2"/>
</dbReference>
<reference evidence="4" key="2">
    <citation type="submission" date="2025-08" db="UniProtKB">
        <authorList>
            <consortium name="RefSeq"/>
        </authorList>
    </citation>
    <scope>IDENTIFICATION</scope>
    <source>
        <tissue evidence="4">Young leaves</tissue>
    </source>
</reference>
<dbReference type="PANTHER" id="PTHR47926:SF347">
    <property type="entry name" value="PENTATRICOPEPTIDE REPEAT-CONTAINING PROTEIN"/>
    <property type="match status" value="1"/>
</dbReference>
<dbReference type="OrthoDB" id="439028at2759"/>
<dbReference type="Gene3D" id="1.25.40.10">
    <property type="entry name" value="Tetratricopeptide repeat domain"/>
    <property type="match status" value="2"/>
</dbReference>
<dbReference type="Pfam" id="PF13041">
    <property type="entry name" value="PPR_2"/>
    <property type="match status" value="2"/>
</dbReference>
<dbReference type="GO" id="GO:0003723">
    <property type="term" value="F:RNA binding"/>
    <property type="evidence" value="ECO:0007669"/>
    <property type="project" value="InterPro"/>
</dbReference>